<protein>
    <recommendedName>
        <fullName evidence="2">Lipocalin/cytosolic fatty-acid binding domain-containing protein</fullName>
    </recommendedName>
</protein>
<accession>A0AAE1Q9N6</accession>
<dbReference type="EMBL" id="JAWZYT010000526">
    <property type="protein sequence ID" value="KAK4322316.1"/>
    <property type="molecule type" value="Genomic_DNA"/>
</dbReference>
<dbReference type="Pfam" id="PF00061">
    <property type="entry name" value="Lipocalin"/>
    <property type="match status" value="1"/>
</dbReference>
<feature type="domain" description="Lipocalin/cytosolic fatty-acid binding" evidence="2">
    <location>
        <begin position="11"/>
        <end position="94"/>
    </location>
</feature>
<dbReference type="Proteomes" id="UP001292094">
    <property type="component" value="Unassembled WGS sequence"/>
</dbReference>
<dbReference type="PANTHER" id="PTHR10612">
    <property type="entry name" value="APOLIPOPROTEIN D"/>
    <property type="match status" value="1"/>
</dbReference>
<dbReference type="PRINTS" id="PR01273">
    <property type="entry name" value="INVTBRTCOLOR"/>
</dbReference>
<evidence type="ECO:0000313" key="4">
    <source>
        <dbReference type="Proteomes" id="UP001292094"/>
    </source>
</evidence>
<proteinExistence type="predicted"/>
<evidence type="ECO:0000259" key="2">
    <source>
        <dbReference type="Pfam" id="PF00061"/>
    </source>
</evidence>
<dbReference type="GO" id="GO:0006629">
    <property type="term" value="P:lipid metabolic process"/>
    <property type="evidence" value="ECO:0007669"/>
    <property type="project" value="TreeGrafter"/>
</dbReference>
<dbReference type="Gene3D" id="2.40.128.20">
    <property type="match status" value="1"/>
</dbReference>
<dbReference type="GO" id="GO:0000302">
    <property type="term" value="P:response to reactive oxygen species"/>
    <property type="evidence" value="ECO:0007669"/>
    <property type="project" value="TreeGrafter"/>
</dbReference>
<keyword evidence="1" id="KW-1015">Disulfide bond</keyword>
<reference evidence="3" key="1">
    <citation type="submission" date="2023-11" db="EMBL/GenBank/DDBJ databases">
        <title>Genome assemblies of two species of porcelain crab, Petrolisthes cinctipes and Petrolisthes manimaculis (Anomura: Porcellanidae).</title>
        <authorList>
            <person name="Angst P."/>
        </authorList>
    </citation>
    <scope>NUCLEOTIDE SEQUENCE</scope>
    <source>
        <strain evidence="3">PB745_02</strain>
        <tissue evidence="3">Gill</tissue>
    </source>
</reference>
<gene>
    <name evidence="3" type="ORF">Pmani_006922</name>
</gene>
<evidence type="ECO:0000256" key="1">
    <source>
        <dbReference type="ARBA" id="ARBA00023157"/>
    </source>
</evidence>
<dbReference type="InterPro" id="IPR012674">
    <property type="entry name" value="Calycin"/>
</dbReference>
<dbReference type="InterPro" id="IPR000566">
    <property type="entry name" value="Lipocln_cytosolic_FA-bd_dom"/>
</dbReference>
<dbReference type="AlphaFoldDB" id="A0AAE1Q9N6"/>
<name>A0AAE1Q9N6_9EUCA</name>
<comment type="caution">
    <text evidence="3">The sequence shown here is derived from an EMBL/GenBank/DDBJ whole genome shotgun (WGS) entry which is preliminary data.</text>
</comment>
<dbReference type="GO" id="GO:0031409">
    <property type="term" value="F:pigment binding"/>
    <property type="evidence" value="ECO:0007669"/>
    <property type="project" value="InterPro"/>
</dbReference>
<sequence>MHVELTDTIIPQQPDPAHMTVTAAGVPAAPYQILETDYRTYSCVYSCLEYFGFRAEFAWVFGRTPTLSTNTRARCHQVLTQINVQSTKMVPVVQGEEIEDLENRIKTIDKRHRLDQG</sequence>
<organism evidence="3 4">
    <name type="scientific">Petrolisthes manimaculis</name>
    <dbReference type="NCBI Taxonomy" id="1843537"/>
    <lineage>
        <taxon>Eukaryota</taxon>
        <taxon>Metazoa</taxon>
        <taxon>Ecdysozoa</taxon>
        <taxon>Arthropoda</taxon>
        <taxon>Crustacea</taxon>
        <taxon>Multicrustacea</taxon>
        <taxon>Malacostraca</taxon>
        <taxon>Eumalacostraca</taxon>
        <taxon>Eucarida</taxon>
        <taxon>Decapoda</taxon>
        <taxon>Pleocyemata</taxon>
        <taxon>Anomura</taxon>
        <taxon>Galatheoidea</taxon>
        <taxon>Porcellanidae</taxon>
        <taxon>Petrolisthes</taxon>
    </lineage>
</organism>
<evidence type="ECO:0000313" key="3">
    <source>
        <dbReference type="EMBL" id="KAK4322316.1"/>
    </source>
</evidence>
<dbReference type="PANTHER" id="PTHR10612:SF34">
    <property type="entry name" value="APOLIPOPROTEIN D"/>
    <property type="match status" value="1"/>
</dbReference>
<dbReference type="GO" id="GO:0005737">
    <property type="term" value="C:cytoplasm"/>
    <property type="evidence" value="ECO:0007669"/>
    <property type="project" value="TreeGrafter"/>
</dbReference>
<keyword evidence="4" id="KW-1185">Reference proteome</keyword>
<dbReference type="SUPFAM" id="SSF50814">
    <property type="entry name" value="Lipocalins"/>
    <property type="match status" value="1"/>
</dbReference>
<dbReference type="InterPro" id="IPR003057">
    <property type="entry name" value="Invtbrt_color"/>
</dbReference>